<comment type="caution">
    <text evidence="2">The sequence shown here is derived from an EMBL/GenBank/DDBJ whole genome shotgun (WGS) entry which is preliminary data.</text>
</comment>
<sequence length="289" mass="33909">MLFLNQSEYALIGNLILGVLLLGVTVLIFLFIKKIITTVLDGIEMVYAQFKKRPIFVHFYIFKRELNTTQINLLEQEFVFYRRLNSKQKRYFRHRVATFIKKKNYKGKAGFIITNEEKLLVAATAIMLTFGFRNYRIPYIKNVVIYPTEYFSRFTKTINKGEFNARLKTIVLSWDNFLEGHRIEDDKLNLGIHEFAHAIHFSCIKSEDINSILFVDTFNGLRHLLSTNNTLKANLIDSELIRSYAFTNDSELLAVIIETFIESPKAFKEQFPNIYIKVKQMLNYNFAGY</sequence>
<dbReference type="GO" id="GO:0005829">
    <property type="term" value="C:cytosol"/>
    <property type="evidence" value="ECO:0007669"/>
    <property type="project" value="TreeGrafter"/>
</dbReference>
<accession>A0A090W646</accession>
<dbReference type="Gene3D" id="1.10.472.150">
    <property type="entry name" value="Glucose-regulated metallo-peptidase M90, N-terminal domain"/>
    <property type="match status" value="1"/>
</dbReference>
<evidence type="ECO:0008006" key="4">
    <source>
        <dbReference type="Google" id="ProtNLM"/>
    </source>
</evidence>
<dbReference type="SUPFAM" id="SSF55486">
    <property type="entry name" value="Metalloproteases ('zincins'), catalytic domain"/>
    <property type="match status" value="1"/>
</dbReference>
<evidence type="ECO:0000313" key="3">
    <source>
        <dbReference type="Proteomes" id="UP000029646"/>
    </source>
</evidence>
<dbReference type="Proteomes" id="UP000029646">
    <property type="component" value="Unassembled WGS sequence"/>
</dbReference>
<dbReference type="InterPro" id="IPR010384">
    <property type="entry name" value="MtfA_fam"/>
</dbReference>
<keyword evidence="1" id="KW-0472">Membrane</keyword>
<organism evidence="2 3">
    <name type="scientific">Jejuia pallidilutea</name>
    <dbReference type="NCBI Taxonomy" id="504487"/>
    <lineage>
        <taxon>Bacteria</taxon>
        <taxon>Pseudomonadati</taxon>
        <taxon>Bacteroidota</taxon>
        <taxon>Flavobacteriia</taxon>
        <taxon>Flavobacteriales</taxon>
        <taxon>Flavobacteriaceae</taxon>
        <taxon>Jejuia</taxon>
    </lineage>
</organism>
<protein>
    <recommendedName>
        <fullName evidence="4">Zinc-dependent peptidase</fullName>
    </recommendedName>
</protein>
<reference evidence="2 3" key="1">
    <citation type="journal article" date="2014" name="Genome Announc.">
        <title>Draft Genome Sequence of Marine Flavobacterium Jejuia pallidilutea Strain 11shimoA1 and Pigmentation Mutants.</title>
        <authorList>
            <person name="Takatani N."/>
            <person name="Nakanishi M."/>
            <person name="Meirelles P."/>
            <person name="Mino S."/>
            <person name="Suda W."/>
            <person name="Oshima K."/>
            <person name="Hattori M."/>
            <person name="Ohkuma M."/>
            <person name="Hosokawa M."/>
            <person name="Miyashita K."/>
            <person name="Thompson F.L."/>
            <person name="Niwa A."/>
            <person name="Sawabe T."/>
            <person name="Sawabe T."/>
        </authorList>
    </citation>
    <scope>NUCLEOTIDE SEQUENCE [LARGE SCALE GENOMIC DNA]</scope>
    <source>
        <strain evidence="3">JCM19302</strain>
    </source>
</reference>
<dbReference type="OrthoDB" id="9786424at2"/>
<dbReference type="PANTHER" id="PTHR30164:SF2">
    <property type="entry name" value="PROTEIN MTFA"/>
    <property type="match status" value="1"/>
</dbReference>
<feature type="transmembrane region" description="Helical" evidence="1">
    <location>
        <begin position="12"/>
        <end position="32"/>
    </location>
</feature>
<dbReference type="PANTHER" id="PTHR30164">
    <property type="entry name" value="MTFA PEPTIDASE"/>
    <property type="match status" value="1"/>
</dbReference>
<proteinExistence type="predicted"/>
<keyword evidence="1" id="KW-0812">Transmembrane</keyword>
<evidence type="ECO:0000313" key="2">
    <source>
        <dbReference type="EMBL" id="GAL71723.1"/>
    </source>
</evidence>
<keyword evidence="1" id="KW-1133">Transmembrane helix</keyword>
<dbReference type="RefSeq" id="WP_042244990.1">
    <property type="nucleotide sequence ID" value="NZ_BBNR01000016.1"/>
</dbReference>
<name>A0A090W646_9FLAO</name>
<evidence type="ECO:0000256" key="1">
    <source>
        <dbReference type="SAM" id="Phobius"/>
    </source>
</evidence>
<dbReference type="EMBL" id="BBNS01000015">
    <property type="protein sequence ID" value="GAL71723.1"/>
    <property type="molecule type" value="Genomic_DNA"/>
</dbReference>
<dbReference type="AlphaFoldDB" id="A0A090W646"/>
<gene>
    <name evidence="2" type="ORF">JCM19302_1873</name>
</gene>
<dbReference type="CDD" id="cd20170">
    <property type="entry name" value="Peptidase_M90-like"/>
    <property type="match status" value="1"/>
</dbReference>
<dbReference type="InterPro" id="IPR042252">
    <property type="entry name" value="MtfA_N"/>
</dbReference>
<dbReference type="GO" id="GO:0004177">
    <property type="term" value="F:aminopeptidase activity"/>
    <property type="evidence" value="ECO:0007669"/>
    <property type="project" value="TreeGrafter"/>
</dbReference>
<dbReference type="Pfam" id="PF06167">
    <property type="entry name" value="Peptidase_M90"/>
    <property type="match status" value="1"/>
</dbReference>